<dbReference type="STRING" id="520764.AN618_24520"/>
<dbReference type="Pfam" id="PF05866">
    <property type="entry name" value="RusA"/>
    <property type="match status" value="1"/>
</dbReference>
<dbReference type="AlphaFoldDB" id="A0A140KZU4"/>
<gene>
    <name evidence="1" type="ORF">AN618_24520</name>
</gene>
<sequence length="129" mass="14846">MEYRFIIPGRPVPAARMTNKSKFVRPEALRYLEYKEKVGWFAKKSGVEKIDADVEVECRFYLNGGHIPDIDNLLKAVLDGLNGVAWDDDRRVRSIKAERIDADVEYTEVFLKKVNEEKISNNKKATKIG</sequence>
<accession>A0A140KZU4</accession>
<protein>
    <submittedName>
        <fullName evidence="1">Uncharacterized protein</fullName>
    </submittedName>
</protein>
<organism evidence="1 2">
    <name type="scientific">Fervidicola ferrireducens</name>
    <dbReference type="NCBI Taxonomy" id="520764"/>
    <lineage>
        <taxon>Bacteria</taxon>
        <taxon>Bacillati</taxon>
        <taxon>Bacillota</taxon>
        <taxon>Clostridia</taxon>
        <taxon>Thermosediminibacterales</taxon>
        <taxon>Thermosediminibacteraceae</taxon>
        <taxon>Fervidicola</taxon>
    </lineage>
</organism>
<dbReference type="GO" id="GO:0006281">
    <property type="term" value="P:DNA repair"/>
    <property type="evidence" value="ECO:0007669"/>
    <property type="project" value="InterPro"/>
</dbReference>
<dbReference type="InterPro" id="IPR008822">
    <property type="entry name" value="Endonuclease_RusA-like"/>
</dbReference>
<dbReference type="GO" id="GO:0006310">
    <property type="term" value="P:DNA recombination"/>
    <property type="evidence" value="ECO:0007669"/>
    <property type="project" value="InterPro"/>
</dbReference>
<dbReference type="Gene3D" id="3.30.1330.70">
    <property type="entry name" value="Holliday junction resolvase RusA"/>
    <property type="match status" value="1"/>
</dbReference>
<dbReference type="OrthoDB" id="1443745at2"/>
<keyword evidence="2" id="KW-1185">Reference proteome</keyword>
<dbReference type="GO" id="GO:0000287">
    <property type="term" value="F:magnesium ion binding"/>
    <property type="evidence" value="ECO:0007669"/>
    <property type="project" value="InterPro"/>
</dbReference>
<dbReference type="InterPro" id="IPR036614">
    <property type="entry name" value="RusA-like_sf"/>
</dbReference>
<dbReference type="Proteomes" id="UP000070427">
    <property type="component" value="Unassembled WGS sequence"/>
</dbReference>
<dbReference type="InParanoid" id="A0A140KZU4"/>
<evidence type="ECO:0000313" key="2">
    <source>
        <dbReference type="Proteomes" id="UP000070427"/>
    </source>
</evidence>
<dbReference type="EMBL" id="LOED01000069">
    <property type="protein sequence ID" value="KXG73819.1"/>
    <property type="molecule type" value="Genomic_DNA"/>
</dbReference>
<dbReference type="SUPFAM" id="SSF103084">
    <property type="entry name" value="Holliday junction resolvase RusA"/>
    <property type="match status" value="1"/>
</dbReference>
<dbReference type="RefSeq" id="WP_066355596.1">
    <property type="nucleotide sequence ID" value="NZ_LOED01000069.1"/>
</dbReference>
<proteinExistence type="predicted"/>
<name>A0A140KZU4_9FIRM</name>
<reference evidence="1 2" key="1">
    <citation type="submission" date="2015-12" db="EMBL/GenBank/DDBJ databases">
        <title>Draft genome sequnece of Fervidicola ferrireducens strain Y170.</title>
        <authorList>
            <person name="Patel B.K."/>
        </authorList>
    </citation>
    <scope>NUCLEOTIDE SEQUENCE [LARGE SCALE GENOMIC DNA]</scope>
    <source>
        <strain evidence="1 2">Y170</strain>
    </source>
</reference>
<evidence type="ECO:0000313" key="1">
    <source>
        <dbReference type="EMBL" id="KXG73819.1"/>
    </source>
</evidence>
<comment type="caution">
    <text evidence="1">The sequence shown here is derived from an EMBL/GenBank/DDBJ whole genome shotgun (WGS) entry which is preliminary data.</text>
</comment>